<dbReference type="AlphaFoldDB" id="A0A1E3A7D5"/>
<dbReference type="Proteomes" id="UP000094067">
    <property type="component" value="Unassembled WGS sequence"/>
</dbReference>
<dbReference type="InterPro" id="IPR011335">
    <property type="entry name" value="Restrct_endonuc-II-like"/>
</dbReference>
<dbReference type="EMBL" id="MCGH01000003">
    <property type="protein sequence ID" value="ODM04529.1"/>
    <property type="molecule type" value="Genomic_DNA"/>
</dbReference>
<protein>
    <recommendedName>
        <fullName evidence="3">Restriction endonuclease type IV Mrr domain-containing protein</fullName>
    </recommendedName>
</protein>
<dbReference type="SUPFAM" id="SSF52980">
    <property type="entry name" value="Restriction endonuclease-like"/>
    <property type="match status" value="1"/>
</dbReference>
<reference evidence="1 2" key="1">
    <citation type="submission" date="2016-07" db="EMBL/GenBank/DDBJ databases">
        <title>Characterization of isolates of Eisenbergiella tayi derived from blood cultures, using whole genome sequencing.</title>
        <authorList>
            <person name="Burdz T."/>
            <person name="Wiebe D."/>
            <person name="Huynh C."/>
            <person name="Bernard K."/>
        </authorList>
    </citation>
    <scope>NUCLEOTIDE SEQUENCE [LARGE SCALE GENOMIC DNA]</scope>
    <source>
        <strain evidence="1 2">NML 110608</strain>
    </source>
</reference>
<accession>A0A1E3A7D5</accession>
<gene>
    <name evidence="1" type="ORF">BEI61_05336</name>
</gene>
<proteinExistence type="predicted"/>
<dbReference type="PATRIC" id="fig|1432052.4.peg.5933"/>
<sequence length="554" mass="64736">MLENIGALLTYLIAVKDDKTGHIEVKGINSLQCLLKDFPRHIEALKKETGEAKSEDILEIYCILGTNQQIEVFIRQIRKIQYQVFNHILSDSDFDYKAYILHKLVEKKQKYNLFAQAAWLITYHTFCLEHLYSLQQFRLIGQDGKLEVYCLGMGLEYEDSRLLWMQSAAEIWIEREAPRISGRQVIINSFWLGDLKGRRIIGALPQNDGDGYFLLVEGGKKIRLNVGSTAYMNEQIGYKDINLFSINDINIILSNPVYSFGLLFQPYEIFEDWQKIFQYAIAVLDVKWTIKTLQEVYEAFLDFMGKQICECIEAPPMLTKEIFFDVYLKRIVDMREYLCCKEETVLSNDWLRMIGNRFIYLSNIYTLLEKYNPKEIREMNRTKTFKLTDFRQLLYESEKGTAYQKGIIWKEVAAYMLERIVGLKVNGRRLRVARQEIDLCCINISVEEELWNFGALILVECKNWNRKADVRVIRSIGQIMYIKGTTTTFLFSKRGVTSEAEAEIIQLALRGVHVLCITKNDLLSISKKEEFKELLSRKWYELEQSIENDLGLLG</sequence>
<comment type="caution">
    <text evidence="1">The sequence shown here is derived from an EMBL/GenBank/DDBJ whole genome shotgun (WGS) entry which is preliminary data.</text>
</comment>
<dbReference type="RefSeq" id="WP_069154650.1">
    <property type="nucleotide sequence ID" value="NZ_MCGH01000003.1"/>
</dbReference>
<evidence type="ECO:0000313" key="2">
    <source>
        <dbReference type="Proteomes" id="UP000094067"/>
    </source>
</evidence>
<organism evidence="1 2">
    <name type="scientific">Eisenbergiella tayi</name>
    <dbReference type="NCBI Taxonomy" id="1432052"/>
    <lineage>
        <taxon>Bacteria</taxon>
        <taxon>Bacillati</taxon>
        <taxon>Bacillota</taxon>
        <taxon>Clostridia</taxon>
        <taxon>Lachnospirales</taxon>
        <taxon>Lachnospiraceae</taxon>
        <taxon>Eisenbergiella</taxon>
    </lineage>
</organism>
<evidence type="ECO:0000313" key="1">
    <source>
        <dbReference type="EMBL" id="ODM04529.1"/>
    </source>
</evidence>
<evidence type="ECO:0008006" key="3">
    <source>
        <dbReference type="Google" id="ProtNLM"/>
    </source>
</evidence>
<name>A0A1E3A7D5_9FIRM</name>